<feature type="domain" description="Carbohydrate kinase FGGY N-terminal" evidence="6">
    <location>
        <begin position="4"/>
        <end position="249"/>
    </location>
</feature>
<dbReference type="InterPro" id="IPR043129">
    <property type="entry name" value="ATPase_NBD"/>
</dbReference>
<evidence type="ECO:0000256" key="5">
    <source>
        <dbReference type="ARBA" id="ARBA00022840"/>
    </source>
</evidence>
<evidence type="ECO:0000256" key="1">
    <source>
        <dbReference type="ARBA" id="ARBA00009156"/>
    </source>
</evidence>
<dbReference type="Proteomes" id="UP000018211">
    <property type="component" value="Unassembled WGS sequence"/>
</dbReference>
<dbReference type="RefSeq" id="WP_022613923.1">
    <property type="nucleotide sequence ID" value="NZ_LK391965.1"/>
</dbReference>
<keyword evidence="5" id="KW-0067">ATP-binding</keyword>
<dbReference type="Gene3D" id="3.30.420.40">
    <property type="match status" value="2"/>
</dbReference>
<reference evidence="8 9" key="1">
    <citation type="journal article" date="2013" name="ISME J.">
        <title>Comparative genomics of pathogenic lineages of Vibrio nigripulchritudo identifies virulence-associated traits.</title>
        <authorList>
            <person name="Goudenege D."/>
            <person name="Labreuche Y."/>
            <person name="Krin E."/>
            <person name="Ansquer D."/>
            <person name="Mangenot S."/>
            <person name="Calteau A."/>
            <person name="Medigue C."/>
            <person name="Mazel D."/>
            <person name="Polz M.F."/>
            <person name="Le Roux F."/>
        </authorList>
    </citation>
    <scope>NUCLEOTIDE SEQUENCE [LARGE SCALE GENOMIC DNA]</scope>
    <source>
        <strain evidence="8 9">SOn1</strain>
    </source>
</reference>
<evidence type="ECO:0000259" key="7">
    <source>
        <dbReference type="Pfam" id="PF02782"/>
    </source>
</evidence>
<dbReference type="Pfam" id="PF02782">
    <property type="entry name" value="FGGY_C"/>
    <property type="match status" value="1"/>
</dbReference>
<dbReference type="PANTHER" id="PTHR10196">
    <property type="entry name" value="SUGAR KINASE"/>
    <property type="match status" value="1"/>
</dbReference>
<evidence type="ECO:0000256" key="3">
    <source>
        <dbReference type="ARBA" id="ARBA00022741"/>
    </source>
</evidence>
<evidence type="ECO:0000256" key="4">
    <source>
        <dbReference type="ARBA" id="ARBA00022777"/>
    </source>
</evidence>
<dbReference type="PANTHER" id="PTHR10196:SF69">
    <property type="entry name" value="GLYCEROL KINASE"/>
    <property type="match status" value="1"/>
</dbReference>
<comment type="caution">
    <text evidence="8">The sequence shown here is derived from an EMBL/GenBank/DDBJ whole genome shotgun (WGS) entry which is preliminary data.</text>
</comment>
<evidence type="ECO:0000313" key="8">
    <source>
        <dbReference type="EMBL" id="CCO49955.1"/>
    </source>
</evidence>
<dbReference type="InterPro" id="IPR018485">
    <property type="entry name" value="FGGY_C"/>
</dbReference>
<name>A0AAV2VYW4_9VIBR</name>
<dbReference type="Pfam" id="PF00370">
    <property type="entry name" value="FGGY_N"/>
    <property type="match status" value="1"/>
</dbReference>
<dbReference type="GO" id="GO:0004370">
    <property type="term" value="F:glycerol kinase activity"/>
    <property type="evidence" value="ECO:0007669"/>
    <property type="project" value="UniProtKB-EC"/>
</dbReference>
<gene>
    <name evidence="8" type="ORF">VIBNISOn1_960004</name>
</gene>
<dbReference type="GO" id="GO:0005829">
    <property type="term" value="C:cytosol"/>
    <property type="evidence" value="ECO:0007669"/>
    <property type="project" value="TreeGrafter"/>
</dbReference>
<dbReference type="InterPro" id="IPR000577">
    <property type="entry name" value="Carb_kinase_FGGY"/>
</dbReference>
<evidence type="ECO:0000256" key="2">
    <source>
        <dbReference type="ARBA" id="ARBA00022679"/>
    </source>
</evidence>
<dbReference type="EC" id="2.7.1.30" evidence="8"/>
<dbReference type="GO" id="GO:0005524">
    <property type="term" value="F:ATP binding"/>
    <property type="evidence" value="ECO:0007669"/>
    <property type="project" value="UniProtKB-KW"/>
</dbReference>
<dbReference type="CDD" id="cd07769">
    <property type="entry name" value="ASKHA_NBD_FGGY_GK"/>
    <property type="match status" value="1"/>
</dbReference>
<dbReference type="EMBL" id="CAOF01000193">
    <property type="protein sequence ID" value="CCO49955.1"/>
    <property type="molecule type" value="Genomic_DNA"/>
</dbReference>
<keyword evidence="3" id="KW-0547">Nucleotide-binding</keyword>
<dbReference type="GO" id="GO:0019563">
    <property type="term" value="P:glycerol catabolic process"/>
    <property type="evidence" value="ECO:0007669"/>
    <property type="project" value="TreeGrafter"/>
</dbReference>
<keyword evidence="4 8" id="KW-0418">Kinase</keyword>
<keyword evidence="2 8" id="KW-0808">Transferase</keyword>
<sequence length="490" mass="53818">MEKYILAIDEGTTNAKALLINQKGEIVFKDSRPLNVFHPQADWSEQDPEAIWQAVVSLLRSCIEYSYPDAIAAIAISNQRESVMMWERDSGKAITPLISWQCRRSVPFCQALKESNIEPLLIEKTGLMIDPLFPAAKINWLLNDLPNGFEKAQTGFYCAGTVDAWLLWKLTGTKEFATDSSNASRTQLFNLNTQEWDKALLDVFEVPASLLPKVNPSSCIHGKTHNIDSFPDGVPIASMIGDSHAALYGHKGFEEGAVKATFGTGSSLMSVTNISKQPEHGLTKTIAWADKYGVCQALEGNITHSGSALDWVRSVIGDIPESALNNIEAHALTNGGVYFVPALSGLGAPHWQTDVKATFSGMDISTTKYQLFRAGLESIAYQVKDILDAIEKDTKQQVTKVMVDGGPTANAWLMQFLSNLIQKPVIRNLDAEVSAIGAAFLAGQSIGWWETHESLKALDHPVQSFYPKVGADLAEKWYEGWKDALARTLI</sequence>
<dbReference type="InterPro" id="IPR018484">
    <property type="entry name" value="FGGY_N"/>
</dbReference>
<dbReference type="SUPFAM" id="SSF53067">
    <property type="entry name" value="Actin-like ATPase domain"/>
    <property type="match status" value="2"/>
</dbReference>
<dbReference type="PIRSF" id="PIRSF000538">
    <property type="entry name" value="GlpK"/>
    <property type="match status" value="1"/>
</dbReference>
<feature type="domain" description="Carbohydrate kinase FGGY C-terminal" evidence="7">
    <location>
        <begin position="259"/>
        <end position="443"/>
    </location>
</feature>
<dbReference type="AlphaFoldDB" id="A0AAV2VYW4"/>
<protein>
    <submittedName>
        <fullName evidence="8">Glycerol kinase</fullName>
        <ecNumber evidence="8">2.7.1.30</ecNumber>
    </submittedName>
</protein>
<evidence type="ECO:0000313" key="9">
    <source>
        <dbReference type="Proteomes" id="UP000018211"/>
    </source>
</evidence>
<comment type="similarity">
    <text evidence="1">Belongs to the FGGY kinase family.</text>
</comment>
<accession>A0AAV2VYW4</accession>
<evidence type="ECO:0000259" key="6">
    <source>
        <dbReference type="Pfam" id="PF00370"/>
    </source>
</evidence>
<organism evidence="8 9">
    <name type="scientific">Vibrio nigripulchritudo SOn1</name>
    <dbReference type="NCBI Taxonomy" id="1238450"/>
    <lineage>
        <taxon>Bacteria</taxon>
        <taxon>Pseudomonadati</taxon>
        <taxon>Pseudomonadota</taxon>
        <taxon>Gammaproteobacteria</taxon>
        <taxon>Vibrionales</taxon>
        <taxon>Vibrionaceae</taxon>
        <taxon>Vibrio</taxon>
    </lineage>
</organism>
<proteinExistence type="inferred from homology"/>